<dbReference type="Pfam" id="PF02709">
    <property type="entry name" value="Glyco_transf_7C"/>
    <property type="match status" value="1"/>
</dbReference>
<sequence length="437" mass="48422">MDRPRLSVVVPAHENGSALDATLHSLTRQSLPPQDFEVVVGDDGSTVPLEPVVAKYADRLRASCVRSDRNRGRSANRNAAAARAQADTLMFLDADTVAHPRLLERHRDFHAGRAGRPGVLLGQRYDLDWAGADAVRRGEEVVPAMLDAERGDPRLEDTAHPQRMGDFPSAPWVLGLTHNASVDRESFRRVGGFDEAMIKWGFEDLDFFYRVFHLHGAPPELFRLDADALSYHLPHFRKTSNGIASMDNMKYLLRKHLRYDVEVLYGLNTFGRHLGRIRIYGAAIEAYRRLGLGRPEALPAALRDELATAAALVVGNGVATLPLGAGSHTFDHATPPGPTNSHLLGTVLQQFRAGTLKLIVNVDLWRCFLPDDLPAFLTRGLLKADRIELVASHREVDQRALLPVPLVADLDYLVDMLDPHFAVSVRRHEAATLVTVR</sequence>
<dbReference type="PANTHER" id="PTHR22916">
    <property type="entry name" value="GLYCOSYLTRANSFERASE"/>
    <property type="match status" value="1"/>
</dbReference>
<dbReference type="RefSeq" id="WP_091606355.1">
    <property type="nucleotide sequence ID" value="NZ_FMCX01000002.1"/>
</dbReference>
<dbReference type="EMBL" id="FMCX01000002">
    <property type="protein sequence ID" value="SCF01035.1"/>
    <property type="molecule type" value="Genomic_DNA"/>
</dbReference>
<name>A0A1C4WXT4_9ACTN</name>
<evidence type="ECO:0000259" key="2">
    <source>
        <dbReference type="Pfam" id="PF00535"/>
    </source>
</evidence>
<organism evidence="4 5">
    <name type="scientific">Micromonospora mirobrigensis</name>
    <dbReference type="NCBI Taxonomy" id="262898"/>
    <lineage>
        <taxon>Bacteria</taxon>
        <taxon>Bacillati</taxon>
        <taxon>Actinomycetota</taxon>
        <taxon>Actinomycetes</taxon>
        <taxon>Micromonosporales</taxon>
        <taxon>Micromonosporaceae</taxon>
        <taxon>Micromonospora</taxon>
    </lineage>
</organism>
<dbReference type="Gene3D" id="3.90.550.10">
    <property type="entry name" value="Spore Coat Polysaccharide Biosynthesis Protein SpsA, Chain A"/>
    <property type="match status" value="1"/>
</dbReference>
<dbReference type="SUPFAM" id="SSF53448">
    <property type="entry name" value="Nucleotide-diphospho-sugar transferases"/>
    <property type="match status" value="1"/>
</dbReference>
<evidence type="ECO:0000259" key="3">
    <source>
        <dbReference type="Pfam" id="PF02709"/>
    </source>
</evidence>
<feature type="domain" description="Galactosyltransferase C-terminal" evidence="3">
    <location>
        <begin position="181"/>
        <end position="216"/>
    </location>
</feature>
<dbReference type="AlphaFoldDB" id="A0A1C4WXT4"/>
<evidence type="ECO:0000313" key="4">
    <source>
        <dbReference type="EMBL" id="SCF01035.1"/>
    </source>
</evidence>
<feature type="domain" description="Glycosyltransferase 2-like" evidence="2">
    <location>
        <begin position="7"/>
        <end position="109"/>
    </location>
</feature>
<reference evidence="5" key="1">
    <citation type="submission" date="2016-06" db="EMBL/GenBank/DDBJ databases">
        <authorList>
            <person name="Varghese N."/>
            <person name="Submissions Spin"/>
        </authorList>
    </citation>
    <scope>NUCLEOTIDE SEQUENCE [LARGE SCALE GENOMIC DNA]</scope>
    <source>
        <strain evidence="5">DSM 44830</strain>
    </source>
</reference>
<dbReference type="Proteomes" id="UP000199504">
    <property type="component" value="Unassembled WGS sequence"/>
</dbReference>
<dbReference type="Pfam" id="PF00535">
    <property type="entry name" value="Glycos_transf_2"/>
    <property type="match status" value="1"/>
</dbReference>
<dbReference type="OrthoDB" id="4120491at2"/>
<dbReference type="InterPro" id="IPR027791">
    <property type="entry name" value="Galactosyl_T_C"/>
</dbReference>
<gene>
    <name evidence="4" type="ORF">GA0070564_102585</name>
</gene>
<dbReference type="GO" id="GO:0016740">
    <property type="term" value="F:transferase activity"/>
    <property type="evidence" value="ECO:0007669"/>
    <property type="project" value="UniProtKB-KW"/>
</dbReference>
<evidence type="ECO:0000256" key="1">
    <source>
        <dbReference type="ARBA" id="ARBA00022679"/>
    </source>
</evidence>
<keyword evidence="1 4" id="KW-0808">Transferase</keyword>
<keyword evidence="5" id="KW-1185">Reference proteome</keyword>
<dbReference type="InterPro" id="IPR029044">
    <property type="entry name" value="Nucleotide-diphossugar_trans"/>
</dbReference>
<dbReference type="STRING" id="262898.GA0070564_102585"/>
<dbReference type="InterPro" id="IPR001173">
    <property type="entry name" value="Glyco_trans_2-like"/>
</dbReference>
<accession>A0A1C4WXT4</accession>
<protein>
    <submittedName>
        <fullName evidence="4">Glycosyltransferase, GT2 family</fullName>
    </submittedName>
</protein>
<proteinExistence type="predicted"/>
<evidence type="ECO:0000313" key="5">
    <source>
        <dbReference type="Proteomes" id="UP000199504"/>
    </source>
</evidence>